<evidence type="ECO:0000313" key="1">
    <source>
        <dbReference type="EMBL" id="QJR36731.1"/>
    </source>
</evidence>
<gene>
    <name evidence="1" type="ORF">HKW67_15020</name>
</gene>
<evidence type="ECO:0000313" key="2">
    <source>
        <dbReference type="Proteomes" id="UP000500938"/>
    </source>
</evidence>
<dbReference type="InterPro" id="IPR009923">
    <property type="entry name" value="Dodecin"/>
</dbReference>
<accession>A0A6M4IX18</accession>
<dbReference type="RefSeq" id="WP_171226165.1">
    <property type="nucleotide sequence ID" value="NZ_CP053085.1"/>
</dbReference>
<reference evidence="1 2" key="1">
    <citation type="submission" date="2020-05" db="EMBL/GenBank/DDBJ databases">
        <title>Complete genome sequence of Gemmatimonas greenlandica TET16.</title>
        <authorList>
            <person name="Zeng Y."/>
        </authorList>
    </citation>
    <scope>NUCLEOTIDE SEQUENCE [LARGE SCALE GENOMIC DNA]</scope>
    <source>
        <strain evidence="1 2">TET16</strain>
    </source>
</reference>
<dbReference type="Gene3D" id="3.30.1660.10">
    <property type="entry name" value="Flavin-binding protein dodecin"/>
    <property type="match status" value="1"/>
</dbReference>
<dbReference type="InterPro" id="IPR036694">
    <property type="entry name" value="Dodecin-like_sf"/>
</dbReference>
<name>A0A6M4IX18_9BACT</name>
<dbReference type="Pfam" id="PF07311">
    <property type="entry name" value="Dodecin"/>
    <property type="match status" value="1"/>
</dbReference>
<dbReference type="EMBL" id="CP053085">
    <property type="protein sequence ID" value="QJR36731.1"/>
    <property type="molecule type" value="Genomic_DNA"/>
</dbReference>
<dbReference type="SUPFAM" id="SSF89807">
    <property type="entry name" value="Dodecin-like"/>
    <property type="match status" value="1"/>
</dbReference>
<sequence length="68" mass="7156">MSVAKVIEIISSSKVSLDDAVTQGIAKASETITGIAGAWIQDQSVEVANGKVTMYKVTLKLTFVLKGD</sequence>
<proteinExistence type="predicted"/>
<organism evidence="1 2">
    <name type="scientific">Gemmatimonas groenlandica</name>
    <dbReference type="NCBI Taxonomy" id="2732249"/>
    <lineage>
        <taxon>Bacteria</taxon>
        <taxon>Pseudomonadati</taxon>
        <taxon>Gemmatimonadota</taxon>
        <taxon>Gemmatimonadia</taxon>
        <taxon>Gemmatimonadales</taxon>
        <taxon>Gemmatimonadaceae</taxon>
        <taxon>Gemmatimonas</taxon>
    </lineage>
</organism>
<dbReference type="AlphaFoldDB" id="A0A6M4IX18"/>
<dbReference type="Proteomes" id="UP000500938">
    <property type="component" value="Chromosome"/>
</dbReference>
<protein>
    <submittedName>
        <fullName evidence="1">Dodecin domain-containing protein</fullName>
    </submittedName>
</protein>
<dbReference type="KEGG" id="ggr:HKW67_15020"/>
<dbReference type="PANTHER" id="PTHR39324">
    <property type="entry name" value="CALCIUM DODECIN"/>
    <property type="match status" value="1"/>
</dbReference>
<dbReference type="InterPro" id="IPR025543">
    <property type="entry name" value="Dodecin-like"/>
</dbReference>
<dbReference type="PANTHER" id="PTHR39324:SF1">
    <property type="entry name" value="CALCIUM DODECIN"/>
    <property type="match status" value="1"/>
</dbReference>
<keyword evidence="2" id="KW-1185">Reference proteome</keyword>